<accession>A0A1J8QNQ1</accession>
<comment type="caution">
    <text evidence="2">The sequence shown here is derived from an EMBL/GenBank/DDBJ whole genome shotgun (WGS) entry which is preliminary data.</text>
</comment>
<reference evidence="2 3" key="1">
    <citation type="submission" date="2016-03" db="EMBL/GenBank/DDBJ databases">
        <title>Comparative genomics of the ectomycorrhizal sister species Rhizopogon vinicolor and Rhizopogon vesiculosus (Basidiomycota: Boletales) reveals a divergence of the mating type B locus.</title>
        <authorList>
            <person name="Mujic A.B."/>
            <person name="Kuo A."/>
            <person name="Tritt A."/>
            <person name="Lipzen A."/>
            <person name="Chen C."/>
            <person name="Johnson J."/>
            <person name="Sharma A."/>
            <person name="Barry K."/>
            <person name="Grigoriev I.V."/>
            <person name="Spatafora J.W."/>
        </authorList>
    </citation>
    <scope>NUCLEOTIDE SEQUENCE [LARGE SCALE GENOMIC DNA]</scope>
    <source>
        <strain evidence="2 3">AM-OR11-056</strain>
    </source>
</reference>
<protein>
    <submittedName>
        <fullName evidence="2">Uncharacterized protein</fullName>
    </submittedName>
</protein>
<feature type="repeat" description="WD" evidence="1">
    <location>
        <begin position="53"/>
        <end position="80"/>
    </location>
</feature>
<dbReference type="Gene3D" id="2.130.10.10">
    <property type="entry name" value="YVTN repeat-like/Quinoprotein amine dehydrogenase"/>
    <property type="match status" value="1"/>
</dbReference>
<dbReference type="InterPro" id="IPR001680">
    <property type="entry name" value="WD40_rpt"/>
</dbReference>
<name>A0A1J8QNQ1_9AGAM</name>
<feature type="non-terminal residue" evidence="2">
    <location>
        <position position="80"/>
    </location>
</feature>
<dbReference type="InterPro" id="IPR036322">
    <property type="entry name" value="WD40_repeat_dom_sf"/>
</dbReference>
<dbReference type="SUPFAM" id="SSF50978">
    <property type="entry name" value="WD40 repeat-like"/>
    <property type="match status" value="1"/>
</dbReference>
<dbReference type="PROSITE" id="PS50082">
    <property type="entry name" value="WD_REPEATS_2"/>
    <property type="match status" value="1"/>
</dbReference>
<evidence type="ECO:0000313" key="3">
    <source>
        <dbReference type="Proteomes" id="UP000183567"/>
    </source>
</evidence>
<dbReference type="STRING" id="180088.A0A1J8QNQ1"/>
<dbReference type="InterPro" id="IPR015943">
    <property type="entry name" value="WD40/YVTN_repeat-like_dom_sf"/>
</dbReference>
<keyword evidence="1" id="KW-0853">WD repeat</keyword>
<evidence type="ECO:0000256" key="1">
    <source>
        <dbReference type="PROSITE-ProRule" id="PRU00221"/>
    </source>
</evidence>
<dbReference type="Proteomes" id="UP000183567">
    <property type="component" value="Unassembled WGS sequence"/>
</dbReference>
<dbReference type="OrthoDB" id="2660687at2759"/>
<evidence type="ECO:0000313" key="2">
    <source>
        <dbReference type="EMBL" id="OJA11026.1"/>
    </source>
</evidence>
<dbReference type="Pfam" id="PF00400">
    <property type="entry name" value="WD40"/>
    <property type="match status" value="2"/>
</dbReference>
<dbReference type="PROSITE" id="PS50294">
    <property type="entry name" value="WD_REPEATS_REGION"/>
    <property type="match status" value="1"/>
</dbReference>
<gene>
    <name evidence="2" type="ORF">AZE42_12155</name>
</gene>
<proteinExistence type="predicted"/>
<organism evidence="2 3">
    <name type="scientific">Rhizopogon vesiculosus</name>
    <dbReference type="NCBI Taxonomy" id="180088"/>
    <lineage>
        <taxon>Eukaryota</taxon>
        <taxon>Fungi</taxon>
        <taxon>Dikarya</taxon>
        <taxon>Basidiomycota</taxon>
        <taxon>Agaricomycotina</taxon>
        <taxon>Agaricomycetes</taxon>
        <taxon>Agaricomycetidae</taxon>
        <taxon>Boletales</taxon>
        <taxon>Suillineae</taxon>
        <taxon>Rhizopogonaceae</taxon>
        <taxon>Rhizopogon</taxon>
    </lineage>
</organism>
<dbReference type="EMBL" id="LVVM01005278">
    <property type="protein sequence ID" value="OJA11026.1"/>
    <property type="molecule type" value="Genomic_DNA"/>
</dbReference>
<keyword evidence="3" id="KW-1185">Reference proteome</keyword>
<sequence length="80" mass="8722">MECITKFKIAINSHVISLAWTPDCTRLLSAGTISDPTIREWDTSTWRRVGDPWSGHTSHINALAVNSTGTLLASASSDNH</sequence>
<dbReference type="AlphaFoldDB" id="A0A1J8QNQ1"/>